<reference evidence="2" key="1">
    <citation type="submission" date="2017-02" db="EMBL/GenBank/DDBJ databases">
        <authorList>
            <person name="Varghese N."/>
            <person name="Submissions S."/>
        </authorList>
    </citation>
    <scope>NUCLEOTIDE SEQUENCE [LARGE SCALE GENOMIC DNA]</scope>
    <source>
        <strain evidence="2">DSM 24091</strain>
    </source>
</reference>
<dbReference type="AlphaFoldDB" id="A0A1T5B4A5"/>
<dbReference type="Proteomes" id="UP000190150">
    <property type="component" value="Unassembled WGS sequence"/>
</dbReference>
<dbReference type="InterPro" id="IPR046601">
    <property type="entry name" value="DUF6660"/>
</dbReference>
<evidence type="ECO:0000313" key="2">
    <source>
        <dbReference type="Proteomes" id="UP000190150"/>
    </source>
</evidence>
<organism evidence="1 2">
    <name type="scientific">Sphingobacterium nematocida</name>
    <dbReference type="NCBI Taxonomy" id="1513896"/>
    <lineage>
        <taxon>Bacteria</taxon>
        <taxon>Pseudomonadati</taxon>
        <taxon>Bacteroidota</taxon>
        <taxon>Sphingobacteriia</taxon>
        <taxon>Sphingobacteriales</taxon>
        <taxon>Sphingobacteriaceae</taxon>
        <taxon>Sphingobacterium</taxon>
    </lineage>
</organism>
<sequence>MLRWLTYILPLYILVLATLPCTDQISAQPPIDLTHLKSDYHDHDHEEGDTCTPLCSCSCCGAHITEVSYFWYESPVQPLVYQIKNHFFKKKSLVSDYKGTVWQPPKFQV</sequence>
<keyword evidence="2" id="KW-1185">Reference proteome</keyword>
<dbReference type="EMBL" id="FUZF01000001">
    <property type="protein sequence ID" value="SKB41939.1"/>
    <property type="molecule type" value="Genomic_DNA"/>
</dbReference>
<proteinExistence type="predicted"/>
<dbReference type="Pfam" id="PF20365">
    <property type="entry name" value="DUF6660"/>
    <property type="match status" value="1"/>
</dbReference>
<dbReference type="RefSeq" id="WP_139375174.1">
    <property type="nucleotide sequence ID" value="NZ_FUZF01000001.1"/>
</dbReference>
<protein>
    <submittedName>
        <fullName evidence="1">Uncharacterized protein</fullName>
    </submittedName>
</protein>
<dbReference type="OrthoDB" id="997115at2"/>
<evidence type="ECO:0000313" key="1">
    <source>
        <dbReference type="EMBL" id="SKB41939.1"/>
    </source>
</evidence>
<accession>A0A1T5B4A5</accession>
<name>A0A1T5B4A5_9SPHI</name>
<gene>
    <name evidence="1" type="ORF">SAMN05660841_00453</name>
</gene>
<dbReference type="STRING" id="1513896.SAMN05660841_00453"/>